<organism evidence="2">
    <name type="scientific">Magallana gigas</name>
    <name type="common">Pacific oyster</name>
    <name type="synonym">Crassostrea gigas</name>
    <dbReference type="NCBI Taxonomy" id="29159"/>
    <lineage>
        <taxon>Eukaryota</taxon>
        <taxon>Metazoa</taxon>
        <taxon>Spiralia</taxon>
        <taxon>Lophotrochozoa</taxon>
        <taxon>Mollusca</taxon>
        <taxon>Bivalvia</taxon>
        <taxon>Autobranchia</taxon>
        <taxon>Pteriomorphia</taxon>
        <taxon>Ostreida</taxon>
        <taxon>Ostreoidea</taxon>
        <taxon>Ostreidae</taxon>
        <taxon>Magallana</taxon>
    </lineage>
</organism>
<evidence type="ECO:0000313" key="2">
    <source>
        <dbReference type="EMBL" id="EKC27436.1"/>
    </source>
</evidence>
<proteinExistence type="predicted"/>
<feature type="domain" description="Methyltransferase" evidence="1">
    <location>
        <begin position="62"/>
        <end position="213"/>
    </location>
</feature>
<dbReference type="AlphaFoldDB" id="K1R114"/>
<accession>K1R114</accession>
<dbReference type="Pfam" id="PF13383">
    <property type="entry name" value="Methyltransf_22"/>
    <property type="match status" value="1"/>
</dbReference>
<dbReference type="PANTHER" id="PTHR32026">
    <property type="entry name" value="METHYLTRANSFERASE-LIKE PROTEIN 24"/>
    <property type="match status" value="1"/>
</dbReference>
<dbReference type="HOGENOM" id="CLU_811976_0_0_1"/>
<name>K1R114_MAGGI</name>
<evidence type="ECO:0000259" key="1">
    <source>
        <dbReference type="Pfam" id="PF13383"/>
    </source>
</evidence>
<protein>
    <recommendedName>
        <fullName evidence="1">Methyltransferase domain-containing protein</fullName>
    </recommendedName>
</protein>
<dbReference type="EMBL" id="JH817025">
    <property type="protein sequence ID" value="EKC27436.1"/>
    <property type="molecule type" value="Genomic_DNA"/>
</dbReference>
<gene>
    <name evidence="2" type="ORF">CGI_10025427</name>
</gene>
<reference evidence="2" key="1">
    <citation type="journal article" date="2012" name="Nature">
        <title>The oyster genome reveals stress adaptation and complexity of shell formation.</title>
        <authorList>
            <person name="Zhang G."/>
            <person name="Fang X."/>
            <person name="Guo X."/>
            <person name="Li L."/>
            <person name="Luo R."/>
            <person name="Xu F."/>
            <person name="Yang P."/>
            <person name="Zhang L."/>
            <person name="Wang X."/>
            <person name="Qi H."/>
            <person name="Xiong Z."/>
            <person name="Que H."/>
            <person name="Xie Y."/>
            <person name="Holland P.W."/>
            <person name="Paps J."/>
            <person name="Zhu Y."/>
            <person name="Wu F."/>
            <person name="Chen Y."/>
            <person name="Wang J."/>
            <person name="Peng C."/>
            <person name="Meng J."/>
            <person name="Yang L."/>
            <person name="Liu J."/>
            <person name="Wen B."/>
            <person name="Zhang N."/>
            <person name="Huang Z."/>
            <person name="Zhu Q."/>
            <person name="Feng Y."/>
            <person name="Mount A."/>
            <person name="Hedgecock D."/>
            <person name="Xu Z."/>
            <person name="Liu Y."/>
            <person name="Domazet-Loso T."/>
            <person name="Du Y."/>
            <person name="Sun X."/>
            <person name="Zhang S."/>
            <person name="Liu B."/>
            <person name="Cheng P."/>
            <person name="Jiang X."/>
            <person name="Li J."/>
            <person name="Fan D."/>
            <person name="Wang W."/>
            <person name="Fu W."/>
            <person name="Wang T."/>
            <person name="Wang B."/>
            <person name="Zhang J."/>
            <person name="Peng Z."/>
            <person name="Li Y."/>
            <person name="Li N."/>
            <person name="Wang J."/>
            <person name="Chen M."/>
            <person name="He Y."/>
            <person name="Tan F."/>
            <person name="Song X."/>
            <person name="Zheng Q."/>
            <person name="Huang R."/>
            <person name="Yang H."/>
            <person name="Du X."/>
            <person name="Chen L."/>
            <person name="Yang M."/>
            <person name="Gaffney P.M."/>
            <person name="Wang S."/>
            <person name="Luo L."/>
            <person name="She Z."/>
            <person name="Ming Y."/>
            <person name="Huang W."/>
            <person name="Zhang S."/>
            <person name="Huang B."/>
            <person name="Zhang Y."/>
            <person name="Qu T."/>
            <person name="Ni P."/>
            <person name="Miao G."/>
            <person name="Wang J."/>
            <person name="Wang Q."/>
            <person name="Steinberg C.E."/>
            <person name="Wang H."/>
            <person name="Li N."/>
            <person name="Qian L."/>
            <person name="Zhang G."/>
            <person name="Li Y."/>
            <person name="Yang H."/>
            <person name="Liu X."/>
            <person name="Wang J."/>
            <person name="Yin Y."/>
            <person name="Wang J."/>
        </authorList>
    </citation>
    <scope>NUCLEOTIDE SEQUENCE [LARGE SCALE GENOMIC DNA]</scope>
    <source>
        <strain evidence="2">05x7-T-G4-1.051#20</strain>
    </source>
</reference>
<dbReference type="PANTHER" id="PTHR32026:SF10">
    <property type="entry name" value="METHYLTRANSFERASE-LIKE PROTEIN 24-RELATED"/>
    <property type="match status" value="1"/>
</dbReference>
<dbReference type="InterPro" id="IPR025714">
    <property type="entry name" value="Methyltranfer_dom"/>
</dbReference>
<sequence>MTPLFCFTYEQITKPPSKLDQYRQGYPDPHNDTVVLPSKEAMQKMNQGALGDLYHRYINSLQIFCRKVIRLGKLDDGGWDFCDDYRFRPRNNCLVYSYGIQFDFSFDDAIVKKYNCEVHSFDPSMKVGDHKHGQNVFFHATGLSGDNNPSRGTNWKMRTLQKQREELGHSKRPMDVLKVDIEEWEWMAVPQMISSGALDDVRQFAIELHITLNIEPDARKYLLGLSILKDLYDKGFRIFWTHRNLWCKFSPRNGAPQRSGCHERPIDVLKIDIEEYEYMAVPNMLQTGILKDIRQMAIEFHVTLKADRSRRYKEEPPRDKWDCLETSRYPSIRDIEGKILRK</sequence>
<dbReference type="InterPro" id="IPR026913">
    <property type="entry name" value="METTL24"/>
</dbReference>
<dbReference type="InParanoid" id="K1R114"/>